<evidence type="ECO:0000313" key="7">
    <source>
        <dbReference type="Proteomes" id="UP000095284"/>
    </source>
</evidence>
<keyword evidence="8" id="KW-1185">Reference proteome</keyword>
<evidence type="ECO:0000313" key="6">
    <source>
        <dbReference type="EMBL" id="CAD5221686.1"/>
    </source>
</evidence>
<dbReference type="EMBL" id="CAJFDI010000003">
    <property type="protein sequence ID" value="CAD5221686.1"/>
    <property type="molecule type" value="Genomic_DNA"/>
</dbReference>
<dbReference type="AlphaFoldDB" id="A0A1I7ST45"/>
<protein>
    <recommendedName>
        <fullName evidence="4">Large ribosomal subunit protein bL28m</fullName>
    </recommendedName>
    <alternativeName>
        <fullName evidence="5">39S ribosomal protein L28, mitochondrial</fullName>
    </alternativeName>
</protein>
<evidence type="ECO:0000256" key="1">
    <source>
        <dbReference type="ARBA" id="ARBA00008760"/>
    </source>
</evidence>
<dbReference type="SUPFAM" id="SSF143800">
    <property type="entry name" value="L28p-like"/>
    <property type="match status" value="1"/>
</dbReference>
<comment type="similarity">
    <text evidence="1">Belongs to the bacterial ribosomal protein bL28 family.</text>
</comment>
<dbReference type="Proteomes" id="UP000582659">
    <property type="component" value="Unassembled WGS sequence"/>
</dbReference>
<name>A0A1I7ST45_BURXY</name>
<proteinExistence type="inferred from homology"/>
<dbReference type="GO" id="GO:0003735">
    <property type="term" value="F:structural constituent of ribosome"/>
    <property type="evidence" value="ECO:0007669"/>
    <property type="project" value="InterPro"/>
</dbReference>
<evidence type="ECO:0000256" key="5">
    <source>
        <dbReference type="ARBA" id="ARBA00035538"/>
    </source>
</evidence>
<dbReference type="SMR" id="A0A1I7ST45"/>
<gene>
    <name evidence="6" type="ORF">BXYJ_LOCUS6802</name>
</gene>
<dbReference type="InterPro" id="IPR034704">
    <property type="entry name" value="Ribosomal_bL28/bL31-like_sf"/>
</dbReference>
<evidence type="ECO:0000313" key="8">
    <source>
        <dbReference type="Proteomes" id="UP000659654"/>
    </source>
</evidence>
<dbReference type="PANTHER" id="PTHR13528">
    <property type="entry name" value="39S RIBOSOMAL PROTEIN L28, MITOCHONDRIAL"/>
    <property type="match status" value="1"/>
</dbReference>
<accession>A0A1I7ST45</accession>
<dbReference type="EMBL" id="CAJFCV020000003">
    <property type="protein sequence ID" value="CAG9108741.1"/>
    <property type="molecule type" value="Genomic_DNA"/>
</dbReference>
<dbReference type="Proteomes" id="UP000659654">
    <property type="component" value="Unassembled WGS sequence"/>
</dbReference>
<keyword evidence="3" id="KW-0687">Ribonucleoprotein</keyword>
<sequence>MTSLAKNLVPLTKLKPRPVITWDKAERIKVCEDIWQDPKSVVHRLPMHYQKRYWANILADATPVHYEPPQNRFMWDTDKKVEVEVQEYPIRPLRIPEMENGLWGGEGVVKGYVESRPFVRKKILPRHWIPHWFFPNVFHGCLYSEILNKYMKITVTSRSLGLIHEAFGLDYYLLRTPEIDVNSKLGMKLKRLILITLAKEDYWLDDTEKHNYIKEKYKEFKIPLEEAEWVGLTLNEAAQKQQDIEDNTAQIPEKYKFEEELNQKLNEGEDLATEEAEFIPKKSKSMFGERLVGEYMKPIEDRVRRY</sequence>
<dbReference type="PANTHER" id="PTHR13528:SF2">
    <property type="entry name" value="LARGE RIBOSOMAL SUBUNIT PROTEIN BL28M"/>
    <property type="match status" value="1"/>
</dbReference>
<reference evidence="6" key="2">
    <citation type="submission" date="2020-09" db="EMBL/GenBank/DDBJ databases">
        <authorList>
            <person name="Kikuchi T."/>
        </authorList>
    </citation>
    <scope>NUCLEOTIDE SEQUENCE</scope>
    <source>
        <strain evidence="6">Ka4C1</strain>
    </source>
</reference>
<dbReference type="InterPro" id="IPR026569">
    <property type="entry name" value="Ribosomal_bL28"/>
</dbReference>
<evidence type="ECO:0000256" key="2">
    <source>
        <dbReference type="ARBA" id="ARBA00022980"/>
    </source>
</evidence>
<dbReference type="GO" id="GO:0005762">
    <property type="term" value="C:mitochondrial large ribosomal subunit"/>
    <property type="evidence" value="ECO:0007669"/>
    <property type="project" value="TreeGrafter"/>
</dbReference>
<keyword evidence="2" id="KW-0689">Ribosomal protein</keyword>
<evidence type="ECO:0000256" key="3">
    <source>
        <dbReference type="ARBA" id="ARBA00023274"/>
    </source>
</evidence>
<evidence type="ECO:0000256" key="4">
    <source>
        <dbReference type="ARBA" id="ARBA00035269"/>
    </source>
</evidence>
<dbReference type="WBParaSite" id="BXY_1621400.1">
    <property type="protein sequence ID" value="BXY_1621400.1"/>
    <property type="gene ID" value="BXY_1621400"/>
</dbReference>
<organism evidence="7 9">
    <name type="scientific">Bursaphelenchus xylophilus</name>
    <name type="common">Pinewood nematode worm</name>
    <name type="synonym">Aphelenchoides xylophilus</name>
    <dbReference type="NCBI Taxonomy" id="6326"/>
    <lineage>
        <taxon>Eukaryota</taxon>
        <taxon>Metazoa</taxon>
        <taxon>Ecdysozoa</taxon>
        <taxon>Nematoda</taxon>
        <taxon>Chromadorea</taxon>
        <taxon>Rhabditida</taxon>
        <taxon>Tylenchina</taxon>
        <taxon>Tylenchomorpha</taxon>
        <taxon>Aphelenchoidea</taxon>
        <taxon>Aphelenchoididae</taxon>
        <taxon>Bursaphelenchus</taxon>
    </lineage>
</organism>
<dbReference type="Proteomes" id="UP000095284">
    <property type="component" value="Unplaced"/>
</dbReference>
<evidence type="ECO:0000313" key="9">
    <source>
        <dbReference type="WBParaSite" id="BXY_1621400.1"/>
    </source>
</evidence>
<reference evidence="9" key="1">
    <citation type="submission" date="2016-11" db="UniProtKB">
        <authorList>
            <consortium name="WormBaseParasite"/>
        </authorList>
    </citation>
    <scope>IDENTIFICATION</scope>
</reference>
<dbReference type="OrthoDB" id="361870at2759"/>
<dbReference type="eggNOG" id="KOG3279">
    <property type="taxonomic scope" value="Eukaryota"/>
</dbReference>